<accession>A0ABT8KYK0</accession>
<evidence type="ECO:0000313" key="3">
    <source>
        <dbReference type="Proteomes" id="UP001172082"/>
    </source>
</evidence>
<feature type="coiled-coil region" evidence="1">
    <location>
        <begin position="54"/>
        <end position="81"/>
    </location>
</feature>
<dbReference type="Proteomes" id="UP001172082">
    <property type="component" value="Unassembled WGS sequence"/>
</dbReference>
<keyword evidence="1" id="KW-0175">Coiled coil</keyword>
<protein>
    <submittedName>
        <fullName evidence="2">Uncharacterized protein</fullName>
    </submittedName>
</protein>
<organism evidence="2 3">
    <name type="scientific">Splendidivirga corallicola</name>
    <dbReference type="NCBI Taxonomy" id="3051826"/>
    <lineage>
        <taxon>Bacteria</taxon>
        <taxon>Pseudomonadati</taxon>
        <taxon>Bacteroidota</taxon>
        <taxon>Cytophagia</taxon>
        <taxon>Cytophagales</taxon>
        <taxon>Splendidivirgaceae</taxon>
        <taxon>Splendidivirga</taxon>
    </lineage>
</organism>
<proteinExistence type="predicted"/>
<name>A0ABT8KYK0_9BACT</name>
<keyword evidence="3" id="KW-1185">Reference proteome</keyword>
<evidence type="ECO:0000256" key="1">
    <source>
        <dbReference type="SAM" id="Coils"/>
    </source>
</evidence>
<comment type="caution">
    <text evidence="2">The sequence shown here is derived from an EMBL/GenBank/DDBJ whole genome shotgun (WGS) entry which is preliminary data.</text>
</comment>
<reference evidence="2" key="1">
    <citation type="submission" date="2023-06" db="EMBL/GenBank/DDBJ databases">
        <title>Genomic of Parafulvivirga corallium.</title>
        <authorList>
            <person name="Wang G."/>
        </authorList>
    </citation>
    <scope>NUCLEOTIDE SEQUENCE</scope>
    <source>
        <strain evidence="2">BMA10</strain>
    </source>
</reference>
<sequence>MRSSDGGIAGSRVSKVLNSNKEGLRFSFRKYEIDKSYIENDWDIAPEDLANSILKTDIESIEDLEKELSEFLDDFSELDVEWRCDNPL</sequence>
<gene>
    <name evidence="2" type="ORF">QQ008_27850</name>
</gene>
<dbReference type="EMBL" id="JAUJEA010000016">
    <property type="protein sequence ID" value="MDN5205229.1"/>
    <property type="molecule type" value="Genomic_DNA"/>
</dbReference>
<evidence type="ECO:0000313" key="2">
    <source>
        <dbReference type="EMBL" id="MDN5205229.1"/>
    </source>
</evidence>